<evidence type="ECO:0000256" key="5">
    <source>
        <dbReference type="ARBA" id="ARBA00022898"/>
    </source>
</evidence>
<proteinExistence type="inferred from homology"/>
<dbReference type="InterPro" id="IPR015424">
    <property type="entry name" value="PyrdxlP-dep_Trfase"/>
</dbReference>
<dbReference type="AlphaFoldDB" id="A0A1G6MQ83"/>
<reference evidence="14" key="1">
    <citation type="submission" date="2016-09" db="EMBL/GenBank/DDBJ databases">
        <authorList>
            <person name="Varghese N."/>
            <person name="Submissions S."/>
        </authorList>
    </citation>
    <scope>NUCLEOTIDE SEQUENCE [LARGE SCALE GENOMIC DNA]</scope>
    <source>
        <strain evidence="14">TNe-862</strain>
    </source>
</reference>
<evidence type="ECO:0000256" key="3">
    <source>
        <dbReference type="ARBA" id="ARBA00012222"/>
    </source>
</evidence>
<evidence type="ECO:0000256" key="7">
    <source>
        <dbReference type="ARBA" id="ARBA00049180"/>
    </source>
</evidence>
<protein>
    <recommendedName>
        <fullName evidence="4">L-methionine gamma-lyase</fullName>
        <ecNumber evidence="3">4.4.1.11</ecNumber>
    </recommendedName>
    <alternativeName>
        <fullName evidence="10">L-methionine-alpha-deamino-gamma-mercaptomethane-lyase</fullName>
    </alternativeName>
</protein>
<evidence type="ECO:0000256" key="10">
    <source>
        <dbReference type="ARBA" id="ARBA00078333"/>
    </source>
</evidence>
<dbReference type="EMBL" id="FMYQ01000008">
    <property type="protein sequence ID" value="SDC57146.1"/>
    <property type="molecule type" value="Genomic_DNA"/>
</dbReference>
<keyword evidence="6 13" id="KW-0456">Lyase</keyword>
<dbReference type="InterPro" id="IPR015421">
    <property type="entry name" value="PyrdxlP-dep_Trfase_major"/>
</dbReference>
<dbReference type="OrthoDB" id="9805807at2"/>
<evidence type="ECO:0000256" key="2">
    <source>
        <dbReference type="ARBA" id="ARBA00008667"/>
    </source>
</evidence>
<dbReference type="GO" id="GO:0030170">
    <property type="term" value="F:pyridoxal phosphate binding"/>
    <property type="evidence" value="ECO:0007669"/>
    <property type="project" value="InterPro"/>
</dbReference>
<evidence type="ECO:0000256" key="6">
    <source>
        <dbReference type="ARBA" id="ARBA00023239"/>
    </source>
</evidence>
<dbReference type="GO" id="GO:0019346">
    <property type="term" value="P:transsulfuration"/>
    <property type="evidence" value="ECO:0007669"/>
    <property type="project" value="InterPro"/>
</dbReference>
<evidence type="ECO:0000256" key="8">
    <source>
        <dbReference type="ARBA" id="ARBA00050802"/>
    </source>
</evidence>
<dbReference type="FunFam" id="3.40.640.10:FF:000046">
    <property type="entry name" value="Cystathionine gamma-lyase"/>
    <property type="match status" value="1"/>
</dbReference>
<name>A0A1G6MQ83_9BURK</name>
<comment type="similarity">
    <text evidence="2">Belongs to the trans-sulfuration enzymes family. L-methionine gamma-lyase subfamily.</text>
</comment>
<evidence type="ECO:0000256" key="1">
    <source>
        <dbReference type="ARBA" id="ARBA00001933"/>
    </source>
</evidence>
<organism evidence="13 14">
    <name type="scientific">Paraburkholderia lycopersici</name>
    <dbReference type="NCBI Taxonomy" id="416944"/>
    <lineage>
        <taxon>Bacteria</taxon>
        <taxon>Pseudomonadati</taxon>
        <taxon>Pseudomonadota</taxon>
        <taxon>Betaproteobacteria</taxon>
        <taxon>Burkholderiales</taxon>
        <taxon>Burkholderiaceae</taxon>
        <taxon>Paraburkholderia</taxon>
    </lineage>
</organism>
<evidence type="ECO:0000313" key="14">
    <source>
        <dbReference type="Proteomes" id="UP000198908"/>
    </source>
</evidence>
<dbReference type="STRING" id="416944.SAMN05421548_10833"/>
<dbReference type="EC" id="4.4.1.11" evidence="3"/>
<dbReference type="SUPFAM" id="SSF53383">
    <property type="entry name" value="PLP-dependent transferases"/>
    <property type="match status" value="1"/>
</dbReference>
<dbReference type="InterPro" id="IPR015422">
    <property type="entry name" value="PyrdxlP-dep_Trfase_small"/>
</dbReference>
<dbReference type="InterPro" id="IPR000277">
    <property type="entry name" value="Cys/Met-Metab_PyrdxlP-dep_enz"/>
</dbReference>
<evidence type="ECO:0000313" key="13">
    <source>
        <dbReference type="EMBL" id="SDC57146.1"/>
    </source>
</evidence>
<gene>
    <name evidence="13" type="ORF">SAMN05421548_10833</name>
</gene>
<dbReference type="GO" id="GO:0047982">
    <property type="term" value="F:homocysteine desulfhydrase activity"/>
    <property type="evidence" value="ECO:0007669"/>
    <property type="project" value="UniProtKB-EC"/>
</dbReference>
<keyword evidence="5 11" id="KW-0663">Pyridoxal phosphate</keyword>
<evidence type="ECO:0000256" key="11">
    <source>
        <dbReference type="PIRSR" id="PIRSR001434-2"/>
    </source>
</evidence>
<comment type="cofactor">
    <cofactor evidence="1 12">
        <name>pyridoxal 5'-phosphate</name>
        <dbReference type="ChEBI" id="CHEBI:597326"/>
    </cofactor>
</comment>
<dbReference type="PANTHER" id="PTHR11808:SF80">
    <property type="entry name" value="CYSTATHIONINE GAMMA-LYASE"/>
    <property type="match status" value="1"/>
</dbReference>
<dbReference type="FunFam" id="3.90.1150.10:FF:000008">
    <property type="entry name" value="Cystathionine gamma-synthase"/>
    <property type="match status" value="1"/>
</dbReference>
<comment type="catalytic activity">
    <reaction evidence="8">
        <text>L-homocysteine + H2O = 2-oxobutanoate + hydrogen sulfide + NH4(+) + H(+)</text>
        <dbReference type="Rhea" id="RHEA:14501"/>
        <dbReference type="ChEBI" id="CHEBI:15377"/>
        <dbReference type="ChEBI" id="CHEBI:15378"/>
        <dbReference type="ChEBI" id="CHEBI:16763"/>
        <dbReference type="ChEBI" id="CHEBI:28938"/>
        <dbReference type="ChEBI" id="CHEBI:29919"/>
        <dbReference type="ChEBI" id="CHEBI:58199"/>
        <dbReference type="EC" id="4.4.1.2"/>
    </reaction>
</comment>
<keyword evidence="14" id="KW-1185">Reference proteome</keyword>
<evidence type="ECO:0000256" key="9">
    <source>
        <dbReference type="ARBA" id="ARBA00064130"/>
    </source>
</evidence>
<dbReference type="Pfam" id="PF01053">
    <property type="entry name" value="Cys_Met_Meta_PP"/>
    <property type="match status" value="1"/>
</dbReference>
<dbReference type="GO" id="GO:0005737">
    <property type="term" value="C:cytoplasm"/>
    <property type="evidence" value="ECO:0007669"/>
    <property type="project" value="TreeGrafter"/>
</dbReference>
<sequence>MKRDTQLIHAGAERNEYGSVTEPVYRSSTFGFRSVEESATRAAGILSGQQGLYAYTRLGNPTNAALERRMAVLEHTEDCVVTASGIGAISTVMWTFLERGDHLLADTALDGDTHKLFDEALAKFGVEVDFVDFNDPGLVERSLKPNTAIVYFESPCNPTLKVNDIAAISAIAHAHDANVRVVIDNTFATPYLQNPLALGANLVVHSMTKYLGGHSDVIGGCICGTKADIMRIRFDGIEHTTGAVMAPDNAYLVLRGIATLSVRMARHCENAGKIARYLERSPRVTSVHYPGLESHPAHAVADKQMRAPGGMVAVELAGTFDETKTFVNGLKLIQLAVSLGGVESLVEHPASMTHSMFSPAELKAAGIAPTLIRISVGIEDVDDLIGDLEQAFATS</sequence>
<accession>A0A1G6MQ83</accession>
<dbReference type="Gene3D" id="3.90.1150.10">
    <property type="entry name" value="Aspartate Aminotransferase, domain 1"/>
    <property type="match status" value="1"/>
</dbReference>
<comment type="subunit">
    <text evidence="9">Homotetramer; dimer of active dimers.</text>
</comment>
<evidence type="ECO:0000256" key="12">
    <source>
        <dbReference type="RuleBase" id="RU362118"/>
    </source>
</evidence>
<dbReference type="Proteomes" id="UP000198908">
    <property type="component" value="Unassembled WGS sequence"/>
</dbReference>
<comment type="catalytic activity">
    <reaction evidence="7">
        <text>L-methionine + H2O = methanethiol + 2-oxobutanoate + NH4(+)</text>
        <dbReference type="Rhea" id="RHEA:23800"/>
        <dbReference type="ChEBI" id="CHEBI:15377"/>
        <dbReference type="ChEBI" id="CHEBI:16007"/>
        <dbReference type="ChEBI" id="CHEBI:16763"/>
        <dbReference type="ChEBI" id="CHEBI:28938"/>
        <dbReference type="ChEBI" id="CHEBI:57844"/>
        <dbReference type="EC" id="4.4.1.11"/>
    </reaction>
</comment>
<dbReference type="RefSeq" id="WP_091996759.1">
    <property type="nucleotide sequence ID" value="NZ_FMYQ01000008.1"/>
</dbReference>
<dbReference type="PANTHER" id="PTHR11808">
    <property type="entry name" value="TRANS-SULFURATION ENZYME FAMILY MEMBER"/>
    <property type="match status" value="1"/>
</dbReference>
<dbReference type="PIRSF" id="PIRSF001434">
    <property type="entry name" value="CGS"/>
    <property type="match status" value="1"/>
</dbReference>
<dbReference type="CDD" id="cd00614">
    <property type="entry name" value="CGS_like"/>
    <property type="match status" value="1"/>
</dbReference>
<dbReference type="GO" id="GO:0018826">
    <property type="term" value="F:methionine gamma-lyase activity"/>
    <property type="evidence" value="ECO:0007669"/>
    <property type="project" value="UniProtKB-EC"/>
</dbReference>
<evidence type="ECO:0000256" key="4">
    <source>
        <dbReference type="ARBA" id="ARBA00019040"/>
    </source>
</evidence>
<feature type="modified residue" description="N6-(pyridoxal phosphate)lysine" evidence="11">
    <location>
        <position position="209"/>
    </location>
</feature>
<dbReference type="Gene3D" id="3.40.640.10">
    <property type="entry name" value="Type I PLP-dependent aspartate aminotransferase-like (Major domain)"/>
    <property type="match status" value="1"/>
</dbReference>